<feature type="chain" id="PRO_5025376697" evidence="1">
    <location>
        <begin position="27"/>
        <end position="181"/>
    </location>
</feature>
<proteinExistence type="predicted"/>
<dbReference type="RefSeq" id="WP_163896118.1">
    <property type="nucleotide sequence ID" value="NZ_JAAFYS010000004.1"/>
</dbReference>
<dbReference type="Proteomes" id="UP000474757">
    <property type="component" value="Unassembled WGS sequence"/>
</dbReference>
<keyword evidence="1" id="KW-0732">Signal</keyword>
<dbReference type="Gene3D" id="1.20.120.10">
    <property type="entry name" value="Cytochrome c/b562"/>
    <property type="match status" value="1"/>
</dbReference>
<dbReference type="GO" id="GO:0005506">
    <property type="term" value="F:iron ion binding"/>
    <property type="evidence" value="ECO:0007669"/>
    <property type="project" value="InterPro"/>
</dbReference>
<evidence type="ECO:0000256" key="1">
    <source>
        <dbReference type="SAM" id="SignalP"/>
    </source>
</evidence>
<comment type="caution">
    <text evidence="2">The sequence shown here is derived from an EMBL/GenBank/DDBJ whole genome shotgun (WGS) entry which is preliminary data.</text>
</comment>
<feature type="signal peptide" evidence="1">
    <location>
        <begin position="1"/>
        <end position="26"/>
    </location>
</feature>
<dbReference type="InterPro" id="IPR010980">
    <property type="entry name" value="Cyt_c/b562"/>
</dbReference>
<dbReference type="EMBL" id="JAAGAB010000004">
    <property type="protein sequence ID" value="NDV02828.1"/>
    <property type="molecule type" value="Genomic_DNA"/>
</dbReference>
<dbReference type="GO" id="GO:0022900">
    <property type="term" value="P:electron transport chain"/>
    <property type="evidence" value="ECO:0007669"/>
    <property type="project" value="InterPro"/>
</dbReference>
<accession>A0A6B2JX83</accession>
<protein>
    <submittedName>
        <fullName evidence="2">Cytochrome c</fullName>
    </submittedName>
</protein>
<evidence type="ECO:0000313" key="2">
    <source>
        <dbReference type="EMBL" id="NDV02828.1"/>
    </source>
</evidence>
<reference evidence="2 3" key="1">
    <citation type="submission" date="2020-02" db="EMBL/GenBank/DDBJ databases">
        <title>Pseudoroseicyclus tamarix, sp. nov., isolated from offshore sediment of a Tamarix chinensis forest.</title>
        <authorList>
            <person name="Gai Y."/>
        </authorList>
    </citation>
    <scope>NUCLEOTIDE SEQUENCE [LARGE SCALE GENOMIC DNA]</scope>
    <source>
        <strain evidence="2 3">CLL3-39</strain>
    </source>
</reference>
<dbReference type="PROSITE" id="PS51009">
    <property type="entry name" value="CYTCII"/>
    <property type="match status" value="1"/>
</dbReference>
<gene>
    <name evidence="2" type="ORF">GZA08_17835</name>
</gene>
<evidence type="ECO:0000313" key="3">
    <source>
        <dbReference type="Proteomes" id="UP000474757"/>
    </source>
</evidence>
<dbReference type="AlphaFoldDB" id="A0A6B2JX83"/>
<name>A0A6B2JX83_9RHOB</name>
<organism evidence="2 3">
    <name type="scientific">Pseudoroseicyclus tamaricis</name>
    <dbReference type="NCBI Taxonomy" id="2705421"/>
    <lineage>
        <taxon>Bacteria</taxon>
        <taxon>Pseudomonadati</taxon>
        <taxon>Pseudomonadota</taxon>
        <taxon>Alphaproteobacteria</taxon>
        <taxon>Rhodobacterales</taxon>
        <taxon>Paracoccaceae</taxon>
        <taxon>Pseudoroseicyclus</taxon>
    </lineage>
</organism>
<dbReference type="Pfam" id="PF01322">
    <property type="entry name" value="Cytochrom_C_2"/>
    <property type="match status" value="1"/>
</dbReference>
<dbReference type="InterPro" id="IPR002321">
    <property type="entry name" value="Cyt_c_II"/>
</dbReference>
<keyword evidence="3" id="KW-1185">Reference proteome</keyword>
<dbReference type="GO" id="GO:0009055">
    <property type="term" value="F:electron transfer activity"/>
    <property type="evidence" value="ECO:0007669"/>
    <property type="project" value="InterPro"/>
</dbReference>
<dbReference type="SUPFAM" id="SSF47175">
    <property type="entry name" value="Cytochromes"/>
    <property type="match status" value="1"/>
</dbReference>
<dbReference type="GO" id="GO:0020037">
    <property type="term" value="F:heme binding"/>
    <property type="evidence" value="ECO:0007669"/>
    <property type="project" value="InterPro"/>
</dbReference>
<sequence length="181" mass="18583">MTLSQMWGAAAGGLCLALSLTGPATGQESFLSPEAEVLARQGLKAQVAGLRAEVEALVGDGSGEVDVPRVQQDLAIIAAILGAFPHLFGEGTSPDALAAAGSQVTTDAQPAIWDDEESFAAFADSIHTLALEAAVESDPAALHGATMALWDGCTSCHETYLNYTMDLGGGDVGDLDFLNDF</sequence>